<keyword evidence="3" id="KW-0131">Cell cycle</keyword>
<gene>
    <name evidence="3" type="ORF">VRU49_00515</name>
</gene>
<keyword evidence="4" id="KW-1185">Reference proteome</keyword>
<keyword evidence="2" id="KW-1133">Transmembrane helix</keyword>
<dbReference type="Proteomes" id="UP001337681">
    <property type="component" value="Unassembled WGS sequence"/>
</dbReference>
<comment type="caution">
    <text evidence="3">The sequence shown here is derived from an EMBL/GenBank/DDBJ whole genome shotgun (WGS) entry which is preliminary data.</text>
</comment>
<evidence type="ECO:0000256" key="2">
    <source>
        <dbReference type="SAM" id="Phobius"/>
    </source>
</evidence>
<proteinExistence type="predicted"/>
<dbReference type="EMBL" id="JAZDQU010000001">
    <property type="protein sequence ID" value="MEE1883887.1"/>
    <property type="molecule type" value="Genomic_DNA"/>
</dbReference>
<evidence type="ECO:0000313" key="3">
    <source>
        <dbReference type="EMBL" id="MEE1883887.1"/>
    </source>
</evidence>
<reference evidence="3 4" key="1">
    <citation type="submission" date="2024-01" db="EMBL/GenBank/DDBJ databases">
        <title>Pedobacter sp. nov., isolated from oil-contaminated soil.</title>
        <authorList>
            <person name="Le N.T.T."/>
        </authorList>
    </citation>
    <scope>NUCLEOTIDE SEQUENCE [LARGE SCALE GENOMIC DNA]</scope>
    <source>
        <strain evidence="3 4">VNH31</strain>
    </source>
</reference>
<dbReference type="RefSeq" id="WP_330144812.1">
    <property type="nucleotide sequence ID" value="NZ_JAZDQU010000001.1"/>
</dbReference>
<keyword evidence="2" id="KW-0812">Transmembrane</keyword>
<evidence type="ECO:0000313" key="4">
    <source>
        <dbReference type="Proteomes" id="UP001337681"/>
    </source>
</evidence>
<feature type="compositionally biased region" description="Basic and acidic residues" evidence="1">
    <location>
        <begin position="314"/>
        <end position="323"/>
    </location>
</feature>
<dbReference type="GO" id="GO:0051301">
    <property type="term" value="P:cell division"/>
    <property type="evidence" value="ECO:0007669"/>
    <property type="project" value="UniProtKB-KW"/>
</dbReference>
<keyword evidence="2" id="KW-0472">Membrane</keyword>
<feature type="transmembrane region" description="Helical" evidence="2">
    <location>
        <begin position="9"/>
        <end position="30"/>
    </location>
</feature>
<organism evidence="3 4">
    <name type="scientific">Pedobacter flavus</name>
    <dbReference type="NCBI Taxonomy" id="3113906"/>
    <lineage>
        <taxon>Bacteria</taxon>
        <taxon>Pseudomonadati</taxon>
        <taxon>Bacteroidota</taxon>
        <taxon>Sphingobacteriia</taxon>
        <taxon>Sphingobacteriales</taxon>
        <taxon>Sphingobacteriaceae</taxon>
        <taxon>Pedobacter</taxon>
    </lineage>
</organism>
<protein>
    <submittedName>
        <fullName evidence="3">Cell division protein FtsQ</fullName>
    </submittedName>
</protein>
<name>A0ABU7GXY1_9SPHI</name>
<keyword evidence="3" id="KW-0132">Cell division</keyword>
<sequence length="323" mass="36794">MLKNVNWKGVFKLFCWVVCLTGLVFLMGFVEKKKQSVVCKDVRIIIPGSDNFIESDEINAILSDNFGELRGLDFHDINIHKIEQKIAENPYIDFVKVYAEMDGVINIKVTQREPVLRVLNVNGQDYYVDSKGLKMPMSSNFTAHVLVANGFIKENFSGKLEPIESKQLNDLYKTAVFIKNDSLWNAQIEQLYVNDNYDMEFIPRVGIQKILLGDADDLEIKMKNLLIFYKKAMPKVGWDTYKTINIKYTNQIIAEKNKIDSTKSNQIIVLPQVNQDTTQNVTVDSENTASLKNNAEGVKSPVIKKENNATGKKQVAEKNKTQQ</sequence>
<evidence type="ECO:0000256" key="1">
    <source>
        <dbReference type="SAM" id="MobiDB-lite"/>
    </source>
</evidence>
<accession>A0ABU7GXY1</accession>
<feature type="region of interest" description="Disordered" evidence="1">
    <location>
        <begin position="287"/>
        <end position="323"/>
    </location>
</feature>